<evidence type="ECO:0000256" key="3">
    <source>
        <dbReference type="ARBA" id="ARBA00022741"/>
    </source>
</evidence>
<evidence type="ECO:0000256" key="1">
    <source>
        <dbReference type="ARBA" id="ARBA00005417"/>
    </source>
</evidence>
<evidence type="ECO:0000313" key="7">
    <source>
        <dbReference type="EMBL" id="MFD1569173.1"/>
    </source>
</evidence>
<dbReference type="AlphaFoldDB" id="A0ABD6BY96"/>
<dbReference type="InterPro" id="IPR027417">
    <property type="entry name" value="P-loop_NTPase"/>
</dbReference>
<evidence type="ECO:0000256" key="2">
    <source>
        <dbReference type="ARBA" id="ARBA00022448"/>
    </source>
</evidence>
<protein>
    <submittedName>
        <fullName evidence="7">ABC transporter ATP-binding protein</fullName>
    </submittedName>
</protein>
<evidence type="ECO:0000256" key="4">
    <source>
        <dbReference type="ARBA" id="ARBA00022840"/>
    </source>
</evidence>
<keyword evidence="3" id="KW-0547">Nucleotide-binding</keyword>
<dbReference type="InterPro" id="IPR003593">
    <property type="entry name" value="AAA+_ATPase"/>
</dbReference>
<dbReference type="EMBL" id="JBHUDB010000001">
    <property type="protein sequence ID" value="MFD1569173.1"/>
    <property type="molecule type" value="Genomic_DNA"/>
</dbReference>
<dbReference type="InterPro" id="IPR017871">
    <property type="entry name" value="ABC_transporter-like_CS"/>
</dbReference>
<dbReference type="Pfam" id="PF00005">
    <property type="entry name" value="ABC_tran"/>
    <property type="match status" value="1"/>
</dbReference>
<dbReference type="PROSITE" id="PS50893">
    <property type="entry name" value="ABC_TRANSPORTER_2"/>
    <property type="match status" value="1"/>
</dbReference>
<keyword evidence="2" id="KW-0813">Transport</keyword>
<name>A0ABD6BY96_9EURY</name>
<feature type="domain" description="ABC transporter" evidence="6">
    <location>
        <begin position="7"/>
        <end position="227"/>
    </location>
</feature>
<keyword evidence="4 7" id="KW-0067">ATP-binding</keyword>
<comment type="similarity">
    <text evidence="1">Belongs to the ABC transporter superfamily.</text>
</comment>
<sequence>MSEYALAEVVDLTRSYGGIRVLDEVSLSITSGITTVVGPNGSGKSTLLSVLAGAVEPAAGAVRYAHEGSTDDGSDKRIGYLPQRVPFRGEFTARETLGFYASLVGDDPDAALADVGLADASDRRVSALSGGMRRLLGIAQATLGGPAVAVLDEPTSGLDPEMRERAFRAAAARASDDTAVVVSSHDLDLVDAYADDVVILDRGRVAAAGSRDRLIDDYGVDNVKGLYRAVVSNRASAESDIDTGGTDGEDGPKDADETASESVHVTGVSDR</sequence>
<dbReference type="GO" id="GO:0005524">
    <property type="term" value="F:ATP binding"/>
    <property type="evidence" value="ECO:0007669"/>
    <property type="project" value="UniProtKB-KW"/>
</dbReference>
<dbReference type="InterPro" id="IPR003439">
    <property type="entry name" value="ABC_transporter-like_ATP-bd"/>
</dbReference>
<gene>
    <name evidence="7" type="ORF">ACFR9T_00945</name>
</gene>
<evidence type="ECO:0000259" key="6">
    <source>
        <dbReference type="PROSITE" id="PS50893"/>
    </source>
</evidence>
<comment type="caution">
    <text evidence="7">The sequence shown here is derived from an EMBL/GenBank/DDBJ whole genome shotgun (WGS) entry which is preliminary data.</text>
</comment>
<organism evidence="7 8">
    <name type="scientific">Halorubrum laminariae</name>
    <dbReference type="NCBI Taxonomy" id="1433523"/>
    <lineage>
        <taxon>Archaea</taxon>
        <taxon>Methanobacteriati</taxon>
        <taxon>Methanobacteriota</taxon>
        <taxon>Stenosarchaea group</taxon>
        <taxon>Halobacteria</taxon>
        <taxon>Halobacteriales</taxon>
        <taxon>Haloferacaceae</taxon>
        <taxon>Halorubrum</taxon>
    </lineage>
</organism>
<evidence type="ECO:0000256" key="5">
    <source>
        <dbReference type="SAM" id="MobiDB-lite"/>
    </source>
</evidence>
<dbReference type="PROSITE" id="PS00211">
    <property type="entry name" value="ABC_TRANSPORTER_1"/>
    <property type="match status" value="1"/>
</dbReference>
<dbReference type="PANTHER" id="PTHR43335">
    <property type="entry name" value="ABC TRANSPORTER, ATP-BINDING PROTEIN"/>
    <property type="match status" value="1"/>
</dbReference>
<proteinExistence type="inferred from homology"/>
<evidence type="ECO:0000313" key="8">
    <source>
        <dbReference type="Proteomes" id="UP001597185"/>
    </source>
</evidence>
<dbReference type="RefSeq" id="WP_256418403.1">
    <property type="nucleotide sequence ID" value="NZ_JANHDL010000006.1"/>
</dbReference>
<dbReference type="SUPFAM" id="SSF52540">
    <property type="entry name" value="P-loop containing nucleoside triphosphate hydrolases"/>
    <property type="match status" value="1"/>
</dbReference>
<dbReference type="SMART" id="SM00382">
    <property type="entry name" value="AAA"/>
    <property type="match status" value="1"/>
</dbReference>
<keyword evidence="8" id="KW-1185">Reference proteome</keyword>
<accession>A0ABD6BY96</accession>
<reference evidence="7 8" key="1">
    <citation type="journal article" date="2019" name="Int. J. Syst. Evol. Microbiol.">
        <title>The Global Catalogue of Microorganisms (GCM) 10K type strain sequencing project: providing services to taxonomists for standard genome sequencing and annotation.</title>
        <authorList>
            <consortium name="The Broad Institute Genomics Platform"/>
            <consortium name="The Broad Institute Genome Sequencing Center for Infectious Disease"/>
            <person name="Wu L."/>
            <person name="Ma J."/>
        </authorList>
    </citation>
    <scope>NUCLEOTIDE SEQUENCE [LARGE SCALE GENOMIC DNA]</scope>
    <source>
        <strain evidence="7 8">CGMCC 1.12689</strain>
    </source>
</reference>
<feature type="region of interest" description="Disordered" evidence="5">
    <location>
        <begin position="235"/>
        <end position="271"/>
    </location>
</feature>
<dbReference type="Gene3D" id="3.40.50.300">
    <property type="entry name" value="P-loop containing nucleotide triphosphate hydrolases"/>
    <property type="match status" value="1"/>
</dbReference>
<dbReference type="Proteomes" id="UP001597185">
    <property type="component" value="Unassembled WGS sequence"/>
</dbReference>